<reference evidence="10" key="1">
    <citation type="journal article" date="2013" name="Genetics">
        <title>The draft genome and transcriptome of Panagrellus redivivus are shaped by the harsh demands of a free-living lifestyle.</title>
        <authorList>
            <person name="Srinivasan J."/>
            <person name="Dillman A.R."/>
            <person name="Macchietto M.G."/>
            <person name="Heikkinen L."/>
            <person name="Lakso M."/>
            <person name="Fracchia K.M."/>
            <person name="Antoshechkin I."/>
            <person name="Mortazavi A."/>
            <person name="Wong G."/>
            <person name="Sternberg P.W."/>
        </authorList>
    </citation>
    <scope>NUCLEOTIDE SEQUENCE [LARGE SCALE GENOMIC DNA]</scope>
    <source>
        <strain evidence="10">MT8872</strain>
    </source>
</reference>
<dbReference type="WBParaSite" id="Pan_g695.t1">
    <property type="protein sequence ID" value="Pan_g695.t1"/>
    <property type="gene ID" value="Pan_g695"/>
</dbReference>
<evidence type="ECO:0000256" key="9">
    <source>
        <dbReference type="SAM" id="Coils"/>
    </source>
</evidence>
<keyword evidence="10" id="KW-1185">Reference proteome</keyword>
<keyword evidence="9" id="KW-0175">Coiled coil</keyword>
<keyword evidence="4" id="KW-0689">Ribosomal protein</keyword>
<evidence type="ECO:0000256" key="6">
    <source>
        <dbReference type="ARBA" id="ARBA00023274"/>
    </source>
</evidence>
<dbReference type="InterPro" id="IPR038657">
    <property type="entry name" value="Ribosomal_bL19_sf"/>
</dbReference>
<feature type="coiled-coil region" evidence="9">
    <location>
        <begin position="230"/>
        <end position="257"/>
    </location>
</feature>
<dbReference type="Pfam" id="PF01245">
    <property type="entry name" value="Ribosomal_L19"/>
    <property type="match status" value="1"/>
</dbReference>
<evidence type="ECO:0000256" key="4">
    <source>
        <dbReference type="ARBA" id="ARBA00022980"/>
    </source>
</evidence>
<evidence type="ECO:0000256" key="7">
    <source>
        <dbReference type="ARBA" id="ARBA00035288"/>
    </source>
</evidence>
<keyword evidence="6" id="KW-0687">Ribonucleoprotein</keyword>
<dbReference type="Gene3D" id="2.30.30.790">
    <property type="match status" value="1"/>
</dbReference>
<protein>
    <recommendedName>
        <fullName evidence="7">Large ribosomal subunit protein bL19m</fullName>
    </recommendedName>
    <alternativeName>
        <fullName evidence="8">39S ribosomal protein L19, mitochondrial</fullName>
    </alternativeName>
</protein>
<evidence type="ECO:0000256" key="2">
    <source>
        <dbReference type="ARBA" id="ARBA00005781"/>
    </source>
</evidence>
<comment type="similarity">
    <text evidence="2">Belongs to the bacterial ribosomal protein bL19 family.</text>
</comment>
<evidence type="ECO:0000313" key="10">
    <source>
        <dbReference type="Proteomes" id="UP000492821"/>
    </source>
</evidence>
<accession>A0A7E4W4K7</accession>
<keyword evidence="5" id="KW-0496">Mitochondrion</keyword>
<dbReference type="SUPFAM" id="SSF50104">
    <property type="entry name" value="Translation proteins SH3-like domain"/>
    <property type="match status" value="1"/>
</dbReference>
<dbReference type="InterPro" id="IPR001857">
    <property type="entry name" value="Ribosomal_bL19"/>
</dbReference>
<evidence type="ECO:0000256" key="1">
    <source>
        <dbReference type="ARBA" id="ARBA00004173"/>
    </source>
</evidence>
<evidence type="ECO:0000256" key="3">
    <source>
        <dbReference type="ARBA" id="ARBA00022946"/>
    </source>
</evidence>
<proteinExistence type="inferred from homology"/>
<organism evidence="10 11">
    <name type="scientific">Panagrellus redivivus</name>
    <name type="common">Microworm</name>
    <dbReference type="NCBI Taxonomy" id="6233"/>
    <lineage>
        <taxon>Eukaryota</taxon>
        <taxon>Metazoa</taxon>
        <taxon>Ecdysozoa</taxon>
        <taxon>Nematoda</taxon>
        <taxon>Chromadorea</taxon>
        <taxon>Rhabditida</taxon>
        <taxon>Tylenchina</taxon>
        <taxon>Panagrolaimomorpha</taxon>
        <taxon>Panagrolaimoidea</taxon>
        <taxon>Panagrolaimidae</taxon>
        <taxon>Panagrellus</taxon>
    </lineage>
</organism>
<sequence length="275" mass="32018">MRAAARGARGLASAAQTAAKKTQQKQSIDDFPLIYPDFLPSPVWNRRSALFERLQRADMLERRMHIDIPEFYVGSIVAVTTSEPNLATRQNRFVGICIRRERPGLLHQFTLRNVVDGLGVEVMYELYNPTILKIETLKLEKRLDTDLSYLIDALPEYSTFDFNLEPIAHPVGTPVPINDTQVKLRQPPWTQRWELYDFKGIDKAWLQATPYYKRKLRITKVEDYMKYDLIRAYRDDCQEAEHEKNTQKEMLEFERARHESGATKRRILKSAADGI</sequence>
<keyword evidence="3" id="KW-0809">Transit peptide</keyword>
<comment type="subcellular location">
    <subcellularLocation>
        <location evidence="1">Mitochondrion</location>
    </subcellularLocation>
</comment>
<dbReference type="AlphaFoldDB" id="A0A7E4W4K7"/>
<dbReference type="FunFam" id="2.30.30.790:FF:000002">
    <property type="entry name" value="39S ribosomal protein L19, mitochondrial"/>
    <property type="match status" value="1"/>
</dbReference>
<evidence type="ECO:0000313" key="11">
    <source>
        <dbReference type="WBParaSite" id="Pan_g695.t1"/>
    </source>
</evidence>
<dbReference type="GO" id="GO:0005762">
    <property type="term" value="C:mitochondrial large ribosomal subunit"/>
    <property type="evidence" value="ECO:0007669"/>
    <property type="project" value="TreeGrafter"/>
</dbReference>
<name>A0A7E4W4K7_PANRE</name>
<dbReference type="GO" id="GO:0003735">
    <property type="term" value="F:structural constituent of ribosome"/>
    <property type="evidence" value="ECO:0007669"/>
    <property type="project" value="InterPro"/>
</dbReference>
<dbReference type="PANTHER" id="PTHR15680:SF9">
    <property type="entry name" value="LARGE RIBOSOMAL SUBUNIT PROTEIN BL19M"/>
    <property type="match status" value="1"/>
</dbReference>
<dbReference type="Proteomes" id="UP000492821">
    <property type="component" value="Unassembled WGS sequence"/>
</dbReference>
<dbReference type="InterPro" id="IPR008991">
    <property type="entry name" value="Translation_prot_SH3-like_sf"/>
</dbReference>
<reference evidence="11" key="2">
    <citation type="submission" date="2020-10" db="UniProtKB">
        <authorList>
            <consortium name="WormBaseParasite"/>
        </authorList>
    </citation>
    <scope>IDENTIFICATION</scope>
</reference>
<dbReference type="PANTHER" id="PTHR15680">
    <property type="entry name" value="RIBOSOMAL PROTEIN L19"/>
    <property type="match status" value="1"/>
</dbReference>
<dbReference type="GO" id="GO:0006412">
    <property type="term" value="P:translation"/>
    <property type="evidence" value="ECO:0007669"/>
    <property type="project" value="InterPro"/>
</dbReference>
<evidence type="ECO:0000256" key="8">
    <source>
        <dbReference type="ARBA" id="ARBA00035359"/>
    </source>
</evidence>
<evidence type="ECO:0000256" key="5">
    <source>
        <dbReference type="ARBA" id="ARBA00023128"/>
    </source>
</evidence>